<name>A0AA38FKX2_TAXCH</name>
<dbReference type="AlphaFoldDB" id="A0AA38FKX2"/>
<evidence type="ECO:0000313" key="1">
    <source>
        <dbReference type="EMBL" id="KAH9305939.1"/>
    </source>
</evidence>
<accession>A0AA38FKX2</accession>
<dbReference type="EMBL" id="JAHRHJ020000008">
    <property type="protein sequence ID" value="KAH9305939.1"/>
    <property type="molecule type" value="Genomic_DNA"/>
</dbReference>
<proteinExistence type="predicted"/>
<reference evidence="1 2" key="1">
    <citation type="journal article" date="2021" name="Nat. Plants">
        <title>The Taxus genome provides insights into paclitaxel biosynthesis.</title>
        <authorList>
            <person name="Xiong X."/>
            <person name="Gou J."/>
            <person name="Liao Q."/>
            <person name="Li Y."/>
            <person name="Zhou Q."/>
            <person name="Bi G."/>
            <person name="Li C."/>
            <person name="Du R."/>
            <person name="Wang X."/>
            <person name="Sun T."/>
            <person name="Guo L."/>
            <person name="Liang H."/>
            <person name="Lu P."/>
            <person name="Wu Y."/>
            <person name="Zhang Z."/>
            <person name="Ro D.K."/>
            <person name="Shang Y."/>
            <person name="Huang S."/>
            <person name="Yan J."/>
        </authorList>
    </citation>
    <scope>NUCLEOTIDE SEQUENCE [LARGE SCALE GENOMIC DNA]</scope>
    <source>
        <strain evidence="1">Ta-2019</strain>
    </source>
</reference>
<organism evidence="1 2">
    <name type="scientific">Taxus chinensis</name>
    <name type="common">Chinese yew</name>
    <name type="synonym">Taxus wallichiana var. chinensis</name>
    <dbReference type="NCBI Taxonomy" id="29808"/>
    <lineage>
        <taxon>Eukaryota</taxon>
        <taxon>Viridiplantae</taxon>
        <taxon>Streptophyta</taxon>
        <taxon>Embryophyta</taxon>
        <taxon>Tracheophyta</taxon>
        <taxon>Spermatophyta</taxon>
        <taxon>Pinopsida</taxon>
        <taxon>Pinidae</taxon>
        <taxon>Conifers II</taxon>
        <taxon>Cupressales</taxon>
        <taxon>Taxaceae</taxon>
        <taxon>Taxus</taxon>
    </lineage>
</organism>
<protein>
    <submittedName>
        <fullName evidence="1">Uncharacterized protein</fullName>
    </submittedName>
</protein>
<gene>
    <name evidence="1" type="ORF">KI387_010343</name>
</gene>
<dbReference type="Proteomes" id="UP000824469">
    <property type="component" value="Unassembled WGS sequence"/>
</dbReference>
<feature type="non-terminal residue" evidence="1">
    <location>
        <position position="51"/>
    </location>
</feature>
<sequence length="51" mass="5925">MCILDYENKCIGGQLNWSDLMIAEILQLLDFFIDRQVKENSLEVKTGTVEF</sequence>
<comment type="caution">
    <text evidence="1">The sequence shown here is derived from an EMBL/GenBank/DDBJ whole genome shotgun (WGS) entry which is preliminary data.</text>
</comment>
<keyword evidence="2" id="KW-1185">Reference proteome</keyword>
<evidence type="ECO:0000313" key="2">
    <source>
        <dbReference type="Proteomes" id="UP000824469"/>
    </source>
</evidence>